<comment type="similarity">
    <text evidence="1">Belongs to the peptidase S66 family.</text>
</comment>
<dbReference type="InterPro" id="IPR040921">
    <property type="entry name" value="Peptidase_S66C"/>
</dbReference>
<evidence type="ECO:0000313" key="6">
    <source>
        <dbReference type="EMBL" id="HIQ90167.1"/>
    </source>
</evidence>
<feature type="active site" description="Nucleophile" evidence="3">
    <location>
        <position position="103"/>
    </location>
</feature>
<feature type="active site" description="Charge relay system" evidence="3">
    <location>
        <position position="290"/>
    </location>
</feature>
<dbReference type="SUPFAM" id="SSF141986">
    <property type="entry name" value="LD-carboxypeptidase A C-terminal domain-like"/>
    <property type="match status" value="1"/>
</dbReference>
<dbReference type="AlphaFoldDB" id="A0A9D1CXY2"/>
<accession>A0A9D1CXY2</accession>
<dbReference type="EMBL" id="DVFV01000020">
    <property type="protein sequence ID" value="HIQ90167.1"/>
    <property type="molecule type" value="Genomic_DNA"/>
</dbReference>
<proteinExistence type="inferred from homology"/>
<dbReference type="Pfam" id="PF02016">
    <property type="entry name" value="Peptidase_S66"/>
    <property type="match status" value="1"/>
</dbReference>
<feature type="active site" description="Charge relay system" evidence="3">
    <location>
        <position position="219"/>
    </location>
</feature>
<dbReference type="SUPFAM" id="SSF52317">
    <property type="entry name" value="Class I glutamine amidotransferase-like"/>
    <property type="match status" value="1"/>
</dbReference>
<evidence type="ECO:0000256" key="3">
    <source>
        <dbReference type="PIRSR" id="PIRSR028757-1"/>
    </source>
</evidence>
<dbReference type="InterPro" id="IPR040449">
    <property type="entry name" value="Peptidase_S66_N"/>
</dbReference>
<evidence type="ECO:0000256" key="1">
    <source>
        <dbReference type="ARBA" id="ARBA00010233"/>
    </source>
</evidence>
<dbReference type="CDD" id="cd07062">
    <property type="entry name" value="Peptidase_S66_mccF_like"/>
    <property type="match status" value="1"/>
</dbReference>
<evidence type="ECO:0000313" key="7">
    <source>
        <dbReference type="Proteomes" id="UP000886786"/>
    </source>
</evidence>
<keyword evidence="2" id="KW-0378">Hydrolase</keyword>
<dbReference type="InterPro" id="IPR027478">
    <property type="entry name" value="LdcA_N"/>
</dbReference>
<dbReference type="InterPro" id="IPR027461">
    <property type="entry name" value="Carboxypeptidase_A_C_sf"/>
</dbReference>
<gene>
    <name evidence="6" type="ORF">IAB27_00865</name>
</gene>
<reference evidence="6" key="1">
    <citation type="submission" date="2020-10" db="EMBL/GenBank/DDBJ databases">
        <authorList>
            <person name="Gilroy R."/>
        </authorList>
    </citation>
    <scope>NUCLEOTIDE SEQUENCE</scope>
    <source>
        <strain evidence="6">CHK147-3167</strain>
    </source>
</reference>
<reference evidence="6" key="2">
    <citation type="journal article" date="2021" name="PeerJ">
        <title>Extensive microbial diversity within the chicken gut microbiome revealed by metagenomics and culture.</title>
        <authorList>
            <person name="Gilroy R."/>
            <person name="Ravi A."/>
            <person name="Getino M."/>
            <person name="Pursley I."/>
            <person name="Horton D.L."/>
            <person name="Alikhan N.F."/>
            <person name="Baker D."/>
            <person name="Gharbi K."/>
            <person name="Hall N."/>
            <person name="Watson M."/>
            <person name="Adriaenssens E.M."/>
            <person name="Foster-Nyarko E."/>
            <person name="Jarju S."/>
            <person name="Secka A."/>
            <person name="Antonio M."/>
            <person name="Oren A."/>
            <person name="Chaudhuri R.R."/>
            <person name="La Ragione R."/>
            <person name="Hildebrand F."/>
            <person name="Pallen M.J."/>
        </authorList>
    </citation>
    <scope>NUCLEOTIDE SEQUENCE</scope>
    <source>
        <strain evidence="6">CHK147-3167</strain>
    </source>
</reference>
<organism evidence="6 7">
    <name type="scientific">Candidatus Coprosoma intestinipullorum</name>
    <dbReference type="NCBI Taxonomy" id="2840752"/>
    <lineage>
        <taxon>Bacteria</taxon>
        <taxon>Bacillati</taxon>
        <taxon>Bacillota</taxon>
        <taxon>Bacillota incertae sedis</taxon>
        <taxon>Candidatus Coprosoma</taxon>
    </lineage>
</organism>
<sequence length="322" mass="36021">MKKIMVIAPSKSLSVISNDTKKNAINKLNSIGYEVIFSKNVYKNQLYYCCGSVDDRVEDLNEAFSSNVDVILSAIGGYNSNQLLPYIDYSLIKNNPKIICGFSDVTAILVAIYAKTGIITYYGPHFSSFGMIYGIDYTVNYFLKAINGESIIIESSQYYRDDPWYMNQSEVNKIKNYGLKIINKGVAEGVILGGNLNTLNLLQGTEYMPHLEKIILFIEDSGGEDGNFLLEFDRNLESLLQSEIGSSIKGIVIGICQNVSNMNVKKWKFLVKNKKMLNKIPILVDANFGHTTPIFTFPIGGYARIEAFNVPKIIIGRSENEL</sequence>
<dbReference type="Gene3D" id="3.50.30.60">
    <property type="entry name" value="LD-carboxypeptidase A C-terminal domain-like"/>
    <property type="match status" value="1"/>
</dbReference>
<comment type="caution">
    <text evidence="6">The sequence shown here is derived from an EMBL/GenBank/DDBJ whole genome shotgun (WGS) entry which is preliminary data.</text>
</comment>
<dbReference type="InterPro" id="IPR003507">
    <property type="entry name" value="S66_fam"/>
</dbReference>
<evidence type="ECO:0000256" key="2">
    <source>
        <dbReference type="ARBA" id="ARBA00022801"/>
    </source>
</evidence>
<dbReference type="Gene3D" id="3.40.50.10740">
    <property type="entry name" value="Class I glutamine amidotransferase-like"/>
    <property type="match status" value="1"/>
</dbReference>
<dbReference type="PIRSF" id="PIRSF028757">
    <property type="entry name" value="LD-carboxypeptidase"/>
    <property type="match status" value="1"/>
</dbReference>
<dbReference type="Proteomes" id="UP000886786">
    <property type="component" value="Unassembled WGS sequence"/>
</dbReference>
<name>A0A9D1CXY2_9FIRM</name>
<protein>
    <submittedName>
        <fullName evidence="6">LD-carboxypeptidase</fullName>
    </submittedName>
</protein>
<evidence type="ECO:0000259" key="5">
    <source>
        <dbReference type="Pfam" id="PF17676"/>
    </source>
</evidence>
<dbReference type="Pfam" id="PF17676">
    <property type="entry name" value="Peptidase_S66C"/>
    <property type="match status" value="1"/>
</dbReference>
<dbReference type="InterPro" id="IPR029062">
    <property type="entry name" value="Class_I_gatase-like"/>
</dbReference>
<dbReference type="PANTHER" id="PTHR30237">
    <property type="entry name" value="MURAMOYLTETRAPEPTIDE CARBOXYPEPTIDASE"/>
    <property type="match status" value="1"/>
</dbReference>
<dbReference type="GO" id="GO:0016787">
    <property type="term" value="F:hydrolase activity"/>
    <property type="evidence" value="ECO:0007669"/>
    <property type="project" value="UniProtKB-KW"/>
</dbReference>
<feature type="domain" description="LD-carboxypeptidase N-terminal" evidence="4">
    <location>
        <begin position="4"/>
        <end position="123"/>
    </location>
</feature>
<evidence type="ECO:0000259" key="4">
    <source>
        <dbReference type="Pfam" id="PF02016"/>
    </source>
</evidence>
<dbReference type="PANTHER" id="PTHR30237:SF6">
    <property type="entry name" value="CARBOXYPEPTIDASE YOCD-RELATED"/>
    <property type="match status" value="1"/>
</dbReference>
<feature type="domain" description="LD-carboxypeptidase C-terminal" evidence="5">
    <location>
        <begin position="188"/>
        <end position="305"/>
    </location>
</feature>